<evidence type="ECO:0000313" key="3">
    <source>
        <dbReference type="Proteomes" id="UP000036367"/>
    </source>
</evidence>
<sequence length="47" mass="5364">MAERPQKRPSDGLREPKCPDERWSQASRDGLVPLRERSPTHPITPAN</sequence>
<protein>
    <submittedName>
        <fullName evidence="2">Uncharacterized protein</fullName>
    </submittedName>
</protein>
<feature type="region of interest" description="Disordered" evidence="1">
    <location>
        <begin position="1"/>
        <end position="47"/>
    </location>
</feature>
<evidence type="ECO:0000256" key="1">
    <source>
        <dbReference type="SAM" id="MobiDB-lite"/>
    </source>
</evidence>
<keyword evidence="3" id="KW-1185">Reference proteome</keyword>
<gene>
    <name evidence="2" type="ORF">RISK_004785</name>
</gene>
<dbReference type="EMBL" id="LECT01000040">
    <property type="protein sequence ID" value="KLU03156.1"/>
    <property type="molecule type" value="Genomic_DNA"/>
</dbReference>
<comment type="caution">
    <text evidence="2">The sequence shown here is derived from an EMBL/GenBank/DDBJ whole genome shotgun (WGS) entry which is preliminary data.</text>
</comment>
<evidence type="ECO:0000313" key="2">
    <source>
        <dbReference type="EMBL" id="KLU03156.1"/>
    </source>
</evidence>
<organism evidence="2 3">
    <name type="scientific">Rhodopirellula islandica</name>
    <dbReference type="NCBI Taxonomy" id="595434"/>
    <lineage>
        <taxon>Bacteria</taxon>
        <taxon>Pseudomonadati</taxon>
        <taxon>Planctomycetota</taxon>
        <taxon>Planctomycetia</taxon>
        <taxon>Pirellulales</taxon>
        <taxon>Pirellulaceae</taxon>
        <taxon>Rhodopirellula</taxon>
    </lineage>
</organism>
<dbReference type="Proteomes" id="UP000036367">
    <property type="component" value="Unassembled WGS sequence"/>
</dbReference>
<proteinExistence type="predicted"/>
<accession>A0A0J1B9J5</accession>
<feature type="compositionally biased region" description="Basic and acidic residues" evidence="1">
    <location>
        <begin position="1"/>
        <end position="23"/>
    </location>
</feature>
<name>A0A0J1B9J5_RHOIS</name>
<reference evidence="2" key="1">
    <citation type="submission" date="2015-05" db="EMBL/GenBank/DDBJ databases">
        <title>Permanent draft genome of Rhodopirellula islandicus K833.</title>
        <authorList>
            <person name="Kizina J."/>
            <person name="Richter M."/>
            <person name="Glockner F.O."/>
            <person name="Harder J."/>
        </authorList>
    </citation>
    <scope>NUCLEOTIDE SEQUENCE [LARGE SCALE GENOMIC DNA]</scope>
    <source>
        <strain evidence="2">K833</strain>
    </source>
</reference>
<dbReference type="AlphaFoldDB" id="A0A0J1B9J5"/>